<protein>
    <submittedName>
        <fullName evidence="2">Uncharacterized protein</fullName>
    </submittedName>
</protein>
<evidence type="ECO:0000256" key="1">
    <source>
        <dbReference type="SAM" id="MobiDB-lite"/>
    </source>
</evidence>
<dbReference type="EMBL" id="QJRE01000093">
    <property type="protein sequence ID" value="NWL45371.1"/>
    <property type="molecule type" value="Genomic_DNA"/>
</dbReference>
<feature type="compositionally biased region" description="Polar residues" evidence="1">
    <location>
        <begin position="72"/>
        <end position="82"/>
    </location>
</feature>
<feature type="region of interest" description="Disordered" evidence="1">
    <location>
        <begin position="70"/>
        <end position="91"/>
    </location>
</feature>
<proteinExistence type="predicted"/>
<sequence length="91" mass="9339">MNGFSKGILLLNTGSGPAFFIEQAFKLNMDRISMRIGAPIGVVLFRPLAGKPAPTSGTSVVGAGLPAKRPARQSQCGISSCPGNPAAGWPE</sequence>
<accession>A0ABD6N215</accession>
<gene>
    <name evidence="2" type="ORF">DM819_05670</name>
</gene>
<name>A0ABD6N215_9PSED</name>
<organism evidence="2 3">
    <name type="scientific">Pseudomonas hunanensis</name>
    <dbReference type="NCBI Taxonomy" id="1247546"/>
    <lineage>
        <taxon>Bacteria</taxon>
        <taxon>Pseudomonadati</taxon>
        <taxon>Pseudomonadota</taxon>
        <taxon>Gammaproteobacteria</taxon>
        <taxon>Pseudomonadales</taxon>
        <taxon>Pseudomonadaceae</taxon>
        <taxon>Pseudomonas</taxon>
    </lineage>
</organism>
<dbReference type="AlphaFoldDB" id="A0ABD6N215"/>
<evidence type="ECO:0000313" key="2">
    <source>
        <dbReference type="EMBL" id="NWL45371.1"/>
    </source>
</evidence>
<evidence type="ECO:0000313" key="3">
    <source>
        <dbReference type="Proteomes" id="UP000704738"/>
    </source>
</evidence>
<dbReference type="Proteomes" id="UP000704738">
    <property type="component" value="Unassembled WGS sequence"/>
</dbReference>
<comment type="caution">
    <text evidence="2">The sequence shown here is derived from an EMBL/GenBank/DDBJ whole genome shotgun (WGS) entry which is preliminary data.</text>
</comment>
<reference evidence="2 3" key="1">
    <citation type="submission" date="2018-06" db="EMBL/GenBank/DDBJ databases">
        <title>Bacteria isolated from soil of Wuhan.</title>
        <authorList>
            <person name="Xiang W."/>
            <person name="Huang C."/>
        </authorList>
    </citation>
    <scope>NUCLEOTIDE SEQUENCE [LARGE SCALE GENOMIC DNA]</scope>
    <source>
        <strain evidence="3">xwS4</strain>
    </source>
</reference>